<dbReference type="GO" id="GO:0005737">
    <property type="term" value="C:cytoplasm"/>
    <property type="evidence" value="ECO:0007669"/>
    <property type="project" value="UniProtKB-SubCell"/>
</dbReference>
<dbReference type="InterPro" id="IPR029063">
    <property type="entry name" value="SAM-dependent_MTases_sf"/>
</dbReference>
<evidence type="ECO:0000259" key="8">
    <source>
        <dbReference type="Pfam" id="PF10672"/>
    </source>
</evidence>
<gene>
    <name evidence="10" type="ORF">B0A89_09770</name>
</gene>
<proteinExistence type="inferred from homology"/>
<dbReference type="KEGG" id="pcon:B0A89_09770"/>
<evidence type="ECO:0000256" key="5">
    <source>
        <dbReference type="ARBA" id="ARBA00022691"/>
    </source>
</evidence>
<organism evidence="10 11">
    <name type="scientific">Paracoccus contaminans</name>
    <dbReference type="NCBI Taxonomy" id="1945662"/>
    <lineage>
        <taxon>Bacteria</taxon>
        <taxon>Pseudomonadati</taxon>
        <taxon>Pseudomonadota</taxon>
        <taxon>Alphaproteobacteria</taxon>
        <taxon>Rhodobacterales</taxon>
        <taxon>Paracoccaceae</taxon>
        <taxon>Paracoccus</taxon>
    </lineage>
</organism>
<dbReference type="GO" id="GO:0032259">
    <property type="term" value="P:methylation"/>
    <property type="evidence" value="ECO:0007669"/>
    <property type="project" value="UniProtKB-KW"/>
</dbReference>
<name>A0A1W6CYJ1_9RHOB</name>
<dbReference type="Gene3D" id="2.30.130.10">
    <property type="entry name" value="PUA domain"/>
    <property type="match status" value="1"/>
</dbReference>
<dbReference type="Pfam" id="PF10672">
    <property type="entry name" value="Methyltrans_SAM"/>
    <property type="match status" value="1"/>
</dbReference>
<dbReference type="STRING" id="1945662.B0A89_09770"/>
<keyword evidence="3 10" id="KW-0489">Methyltransferase</keyword>
<dbReference type="AlphaFoldDB" id="A0A1W6CYJ1"/>
<reference evidence="10 11" key="1">
    <citation type="submission" date="2017-03" db="EMBL/GenBank/DDBJ databases">
        <title>Genome sequence of Paracoccus contaminans isolated from a water microcosm.</title>
        <authorList>
            <person name="Aurass P."/>
            <person name="Karste S."/>
            <person name="Trost E."/>
            <person name="Glaeser S.P."/>
            <person name="Kaempfer P."/>
            <person name="Flieger A."/>
        </authorList>
    </citation>
    <scope>NUCLEOTIDE SEQUENCE [LARGE SCALE GENOMIC DNA]</scope>
    <source>
        <strain evidence="11">RKI 16-01929T\LMG 29738T\CCM 8701T\CIP 111112T</strain>
    </source>
</reference>
<dbReference type="Proteomes" id="UP000193017">
    <property type="component" value="Chromosome"/>
</dbReference>
<dbReference type="OrthoDB" id="9805492at2"/>
<evidence type="ECO:0000256" key="2">
    <source>
        <dbReference type="ARBA" id="ARBA00022490"/>
    </source>
</evidence>
<evidence type="ECO:0000256" key="3">
    <source>
        <dbReference type="ARBA" id="ARBA00022603"/>
    </source>
</evidence>
<dbReference type="Gene3D" id="3.30.750.80">
    <property type="entry name" value="RNA methyltransferase domain (HRMD) like"/>
    <property type="match status" value="1"/>
</dbReference>
<evidence type="ECO:0000256" key="6">
    <source>
        <dbReference type="ARBA" id="ARBA00038091"/>
    </source>
</evidence>
<dbReference type="RefSeq" id="WP_085377988.1">
    <property type="nucleotide sequence ID" value="NZ_CP020612.1"/>
</dbReference>
<feature type="compositionally biased region" description="Low complexity" evidence="7">
    <location>
        <begin position="13"/>
        <end position="22"/>
    </location>
</feature>
<accession>A0A1W6CYJ1</accession>
<dbReference type="Gene3D" id="3.40.50.150">
    <property type="entry name" value="Vaccinia Virus protein VP39"/>
    <property type="match status" value="1"/>
</dbReference>
<dbReference type="InterPro" id="IPR041532">
    <property type="entry name" value="RlmI-like_PUA"/>
</dbReference>
<dbReference type="PANTHER" id="PTHR42873:SF1">
    <property type="entry name" value="S-ADENOSYLMETHIONINE-DEPENDENT METHYLTRANSFERASE DOMAIN-CONTAINING PROTEIN"/>
    <property type="match status" value="1"/>
</dbReference>
<dbReference type="SUPFAM" id="SSF88697">
    <property type="entry name" value="PUA domain-like"/>
    <property type="match status" value="1"/>
</dbReference>
<evidence type="ECO:0000256" key="7">
    <source>
        <dbReference type="SAM" id="MobiDB-lite"/>
    </source>
</evidence>
<dbReference type="GO" id="GO:0003723">
    <property type="term" value="F:RNA binding"/>
    <property type="evidence" value="ECO:0007669"/>
    <property type="project" value="InterPro"/>
</dbReference>
<dbReference type="EMBL" id="CP020612">
    <property type="protein sequence ID" value="ARJ69869.1"/>
    <property type="molecule type" value="Genomic_DNA"/>
</dbReference>
<comment type="similarity">
    <text evidence="6">Belongs to the methyltransferase superfamily. RlmI family.</text>
</comment>
<feature type="region of interest" description="Disordered" evidence="7">
    <location>
        <begin position="1"/>
        <end position="22"/>
    </location>
</feature>
<dbReference type="InterPro" id="IPR015947">
    <property type="entry name" value="PUA-like_sf"/>
</dbReference>
<dbReference type="NCBIfam" id="NF046099">
    <property type="entry name" value="RSP_2647_MTase"/>
    <property type="match status" value="1"/>
</dbReference>
<keyword evidence="5" id="KW-0949">S-adenosyl-L-methionine</keyword>
<sequence>MHDQPAPDDVPDGHAPAAAAAEGADGRALPVVRLRPKANARAIRHGFPWIYADELVSDRRTKAMQAGALAVLEDAERAALGVVTVNPASRIVARMLDADPAAVIGRGWLAARLARALALRQTLFDAPFYRLVHAEADGLPGVVIDRFGDAAVIQPNAAWADRLLPDLAAALADVTGVTRIVMNGSGRARGLEGLDERTEVIAGEIAAPVEVPMNGAIYLADLTGGQKTGLFYDQRPNHAFAQRLARGGRVLDVFSHVGGFALAALAAGAAGASCVDGSAPALALAAGGARAMGMADRLETRQGDAFAAMEQLAAEGRRFDMVICDPPAFAPSKQALDAGLRAYERVARLAAPLVGPGGFLGLCSCSHAATLDLFRNASAHGIGRGGRRMQLIHTGFAGPDHPTLPQLAESGYLKALFFRLDG</sequence>
<feature type="domain" description="S-adenosylmethionine-dependent methyltransferase" evidence="8">
    <location>
        <begin position="195"/>
        <end position="419"/>
    </location>
</feature>
<protein>
    <submittedName>
        <fullName evidence="10">SAM-dependent methyltransferase</fullName>
    </submittedName>
</protein>
<evidence type="ECO:0000313" key="11">
    <source>
        <dbReference type="Proteomes" id="UP000193017"/>
    </source>
</evidence>
<comment type="subcellular location">
    <subcellularLocation>
        <location evidence="1">Cytoplasm</location>
    </subcellularLocation>
</comment>
<dbReference type="Pfam" id="PF17785">
    <property type="entry name" value="PUA_3"/>
    <property type="match status" value="1"/>
</dbReference>
<evidence type="ECO:0000313" key="10">
    <source>
        <dbReference type="EMBL" id="ARJ69869.1"/>
    </source>
</evidence>
<keyword evidence="2" id="KW-0963">Cytoplasm</keyword>
<dbReference type="InterPro" id="IPR019614">
    <property type="entry name" value="SAM-dep_methyl-trfase"/>
</dbReference>
<dbReference type="PANTHER" id="PTHR42873">
    <property type="entry name" value="RIBOSOMAL RNA LARGE SUBUNIT METHYLTRANSFERASE"/>
    <property type="match status" value="1"/>
</dbReference>
<dbReference type="CDD" id="cd11572">
    <property type="entry name" value="RlmI_M_like"/>
    <property type="match status" value="1"/>
</dbReference>
<feature type="domain" description="RlmI-like PUA" evidence="9">
    <location>
        <begin position="32"/>
        <end position="96"/>
    </location>
</feature>
<evidence type="ECO:0000259" key="9">
    <source>
        <dbReference type="Pfam" id="PF17785"/>
    </source>
</evidence>
<dbReference type="InterPro" id="IPR036974">
    <property type="entry name" value="PUA_sf"/>
</dbReference>
<keyword evidence="11" id="KW-1185">Reference proteome</keyword>
<dbReference type="GO" id="GO:0008168">
    <property type="term" value="F:methyltransferase activity"/>
    <property type="evidence" value="ECO:0007669"/>
    <property type="project" value="UniProtKB-KW"/>
</dbReference>
<dbReference type="SUPFAM" id="SSF53335">
    <property type="entry name" value="S-adenosyl-L-methionine-dependent methyltransferases"/>
    <property type="match status" value="1"/>
</dbReference>
<keyword evidence="4 10" id="KW-0808">Transferase</keyword>
<evidence type="ECO:0000256" key="1">
    <source>
        <dbReference type="ARBA" id="ARBA00004496"/>
    </source>
</evidence>
<evidence type="ECO:0000256" key="4">
    <source>
        <dbReference type="ARBA" id="ARBA00022679"/>
    </source>
</evidence>